<evidence type="ECO:0000313" key="2">
    <source>
        <dbReference type="Proteomes" id="UP000184222"/>
    </source>
</evidence>
<gene>
    <name evidence="1" type="ORF">F7310_02575</name>
</gene>
<dbReference type="AlphaFoldDB" id="A0A1L4BR37"/>
<keyword evidence="1" id="KW-0378">Hydrolase</keyword>
<protein>
    <submittedName>
        <fullName evidence="1">Helicase</fullName>
    </submittedName>
</protein>
<keyword evidence="1" id="KW-0067">ATP-binding</keyword>
<keyword evidence="2" id="KW-1185">Reference proteome</keyword>
<dbReference type="EMBL" id="CP016796">
    <property type="protein sequence ID" value="API86301.1"/>
    <property type="molecule type" value="Genomic_DNA"/>
</dbReference>
<keyword evidence="1" id="KW-0347">Helicase</keyword>
<keyword evidence="1" id="KW-0547">Nucleotide-binding</keyword>
<sequence>MKYEYHHVGIPVTEPLQGERYSSVMDMYTSGGELPGRIQYHRFGPNCPLDKLIQTVPHIAYKVEDLEEVIKGKNILLGPYFPIERFKVAIVEENGAVIEFIETDLTEEEIWDENKHKGSNIYPDKEK</sequence>
<dbReference type="Proteomes" id="UP000184222">
    <property type="component" value="Chromosome"/>
</dbReference>
<dbReference type="OrthoDB" id="1986818at2"/>
<accession>A0A1L4BR37</accession>
<dbReference type="GO" id="GO:0004386">
    <property type="term" value="F:helicase activity"/>
    <property type="evidence" value="ECO:0007669"/>
    <property type="project" value="UniProtKB-KW"/>
</dbReference>
<proteinExistence type="predicted"/>
<organism evidence="1 2">
    <name type="scientific">Francisella uliginis</name>
    <dbReference type="NCBI Taxonomy" id="573570"/>
    <lineage>
        <taxon>Bacteria</taxon>
        <taxon>Pseudomonadati</taxon>
        <taxon>Pseudomonadota</taxon>
        <taxon>Gammaproteobacteria</taxon>
        <taxon>Thiotrichales</taxon>
        <taxon>Francisellaceae</taxon>
        <taxon>Francisella</taxon>
    </lineage>
</organism>
<evidence type="ECO:0000313" key="1">
    <source>
        <dbReference type="EMBL" id="API86301.1"/>
    </source>
</evidence>
<reference evidence="1 2" key="1">
    <citation type="journal article" date="2016" name="Appl. Environ. Microbiol.">
        <title>Whole genome relationships among Francisella bacteria of diverse origin define new species and provide specific regions for detection.</title>
        <authorList>
            <person name="Challacombe J.F."/>
            <person name="Petersen J.M."/>
            <person name="Gallegos-Graves V."/>
            <person name="Hodge D."/>
            <person name="Pillai S."/>
            <person name="Kuske C.R."/>
        </authorList>
    </citation>
    <scope>NUCLEOTIDE SEQUENCE [LARGE SCALE GENOMIC DNA]</scope>
    <source>
        <strain evidence="2">TX07-7310</strain>
    </source>
</reference>
<dbReference type="STRING" id="573570.F7310_02575"/>
<name>A0A1L4BR37_9GAMM</name>
<dbReference type="KEGG" id="frx:F7310_02575"/>
<dbReference type="RefSeq" id="WP_072711533.1">
    <property type="nucleotide sequence ID" value="NZ_CP016796.1"/>
</dbReference>